<proteinExistence type="inferred from homology"/>
<keyword evidence="10" id="KW-1185">Reference proteome</keyword>
<dbReference type="InterPro" id="IPR036390">
    <property type="entry name" value="WH_DNA-bd_sf"/>
</dbReference>
<evidence type="ECO:0000259" key="8">
    <source>
        <dbReference type="SMART" id="SM00415"/>
    </source>
</evidence>
<dbReference type="PRINTS" id="PR00056">
    <property type="entry name" value="HSFDOMAIN"/>
</dbReference>
<dbReference type="SMART" id="SM00415">
    <property type="entry name" value="HSF"/>
    <property type="match status" value="1"/>
</dbReference>
<dbReference type="Pfam" id="PF00447">
    <property type="entry name" value="HSF_DNA-bind"/>
    <property type="match status" value="1"/>
</dbReference>
<dbReference type="Gene3D" id="1.10.10.10">
    <property type="entry name" value="Winged helix-like DNA-binding domain superfamily/Winged helix DNA-binding domain"/>
    <property type="match status" value="1"/>
</dbReference>
<dbReference type="InterPro" id="IPR000232">
    <property type="entry name" value="HSF_DNA-bd"/>
</dbReference>
<evidence type="ECO:0000313" key="9">
    <source>
        <dbReference type="EMBL" id="OEU08447.1"/>
    </source>
</evidence>
<feature type="coiled-coil region" evidence="5">
    <location>
        <begin position="323"/>
        <end position="350"/>
    </location>
</feature>
<dbReference type="SMART" id="SM00333">
    <property type="entry name" value="TUDOR"/>
    <property type="match status" value="1"/>
</dbReference>
<dbReference type="Proteomes" id="UP000095751">
    <property type="component" value="Unassembled WGS sequence"/>
</dbReference>
<feature type="compositionally biased region" description="Basic residues" evidence="6">
    <location>
        <begin position="164"/>
        <end position="180"/>
    </location>
</feature>
<dbReference type="EMBL" id="KV784380">
    <property type="protein sequence ID" value="OEU08447.1"/>
    <property type="molecule type" value="Genomic_DNA"/>
</dbReference>
<keyword evidence="3" id="KW-0539">Nucleus</keyword>
<feature type="region of interest" description="Disordered" evidence="6">
    <location>
        <begin position="150"/>
        <end position="183"/>
    </location>
</feature>
<evidence type="ECO:0000259" key="7">
    <source>
        <dbReference type="SMART" id="SM00333"/>
    </source>
</evidence>
<feature type="region of interest" description="Disordered" evidence="6">
    <location>
        <begin position="196"/>
        <end position="223"/>
    </location>
</feature>
<evidence type="ECO:0000256" key="4">
    <source>
        <dbReference type="RuleBase" id="RU004020"/>
    </source>
</evidence>
<keyword evidence="5" id="KW-0175">Coiled coil</keyword>
<evidence type="ECO:0000256" key="2">
    <source>
        <dbReference type="ARBA" id="ARBA00023125"/>
    </source>
</evidence>
<feature type="domain" description="Tudor" evidence="7">
    <location>
        <begin position="378"/>
        <end position="437"/>
    </location>
</feature>
<evidence type="ECO:0000256" key="3">
    <source>
        <dbReference type="ARBA" id="ARBA00023242"/>
    </source>
</evidence>
<dbReference type="GO" id="GO:0003700">
    <property type="term" value="F:DNA-binding transcription factor activity"/>
    <property type="evidence" value="ECO:0007669"/>
    <property type="project" value="InterPro"/>
</dbReference>
<dbReference type="AlphaFoldDB" id="A0A1E7ERI4"/>
<feature type="domain" description="HSF-type DNA-binding" evidence="8">
    <location>
        <begin position="49"/>
        <end position="157"/>
    </location>
</feature>
<comment type="subcellular location">
    <subcellularLocation>
        <location evidence="1">Nucleus</location>
    </subcellularLocation>
</comment>
<keyword evidence="2" id="KW-0238">DNA-binding</keyword>
<evidence type="ECO:0000256" key="5">
    <source>
        <dbReference type="SAM" id="Coils"/>
    </source>
</evidence>
<comment type="similarity">
    <text evidence="4">Belongs to the HSF family.</text>
</comment>
<reference evidence="9 10" key="1">
    <citation type="submission" date="2016-09" db="EMBL/GenBank/DDBJ databases">
        <title>Extensive genetic diversity and differential bi-allelic expression allows diatom success in the polar Southern Ocean.</title>
        <authorList>
            <consortium name="DOE Joint Genome Institute"/>
            <person name="Mock T."/>
            <person name="Otillar R.P."/>
            <person name="Strauss J."/>
            <person name="Dupont C."/>
            <person name="Frickenhaus S."/>
            <person name="Maumus F."/>
            <person name="Mcmullan M."/>
            <person name="Sanges R."/>
            <person name="Schmutz J."/>
            <person name="Toseland A."/>
            <person name="Valas R."/>
            <person name="Veluchamy A."/>
            <person name="Ward B.J."/>
            <person name="Allen A."/>
            <person name="Barry K."/>
            <person name="Falciatore A."/>
            <person name="Ferrante M."/>
            <person name="Fortunato A.E."/>
            <person name="Gloeckner G."/>
            <person name="Gruber A."/>
            <person name="Hipkin R."/>
            <person name="Janech M."/>
            <person name="Kroth P."/>
            <person name="Leese F."/>
            <person name="Lindquist E."/>
            <person name="Lyon B.R."/>
            <person name="Martin J."/>
            <person name="Mayer C."/>
            <person name="Parker M."/>
            <person name="Quesneville H."/>
            <person name="Raymond J."/>
            <person name="Uhlig C."/>
            <person name="Valentin K.U."/>
            <person name="Worden A.Z."/>
            <person name="Armbrust E.V."/>
            <person name="Bowler C."/>
            <person name="Green B."/>
            <person name="Moulton V."/>
            <person name="Van Oosterhout C."/>
            <person name="Grigoriev I."/>
        </authorList>
    </citation>
    <scope>NUCLEOTIDE SEQUENCE [LARGE SCALE GENOMIC DNA]</scope>
    <source>
        <strain evidence="9 10">CCMP1102</strain>
    </source>
</reference>
<dbReference type="InterPro" id="IPR036388">
    <property type="entry name" value="WH-like_DNA-bd_sf"/>
</dbReference>
<evidence type="ECO:0008006" key="11">
    <source>
        <dbReference type="Google" id="ProtNLM"/>
    </source>
</evidence>
<dbReference type="InParanoid" id="A0A1E7ERI4"/>
<sequence>MIYNPLFYRGMNITQMEKFIAKKSTPRTTGAASSDEDGDEDDDDLLLHASYAFPEMVYKMLEETKDPDLLHWSKDGQAFYLNQNHARTPQLLFKYFKHDKYISFHRQLNAYGWTKLQRGKHQGMMYNPMFYRNMDSVNFGLITRKDHRNPTKKVTRKDKNKEKVKVKKAGATTAKKKKDKPIKMKTAVKSKGTKIVVPNKKVPPGGSKKRKIPPLPTASSVSKSPTIVKKKSIITDKGDKKATRRLTDYKKLHKLFGEWTMWNVPAKLDEYLENGKVEKVKKKKRKKTLFYAIEGDLEGHQYSDAEISTLLCNEDITDSISDNQNEEQALADLVERIRQDKEQKAKLQELWSKNFLVPIPKGKILPPSKFKKPTNKWRKLIVGNRVGIYWRDDELYYNASINKQQENTSYFHLIYDDDGAQEWLDLSREDFKIIKDFDKKSNAQTPGKDNRSISVQPKSITLPDNHSHLAPLLRYSWQGLGLGTKAGTPAYNTFVKERDTSANEVTALEILNDVRSIRNNGFSLPQKFEIDNNHSNNSGDSSQHMLMNQLRSLQDDISKDGKPSSSTDCNDTLSAIRLLTDNWSIPMVKENLRTMDTQIVKLNEREAAILKKCKQKGLC</sequence>
<dbReference type="KEGG" id="fcy:FRACYDRAFT_277593"/>
<accession>A0A1E7ERI4</accession>
<evidence type="ECO:0000313" key="10">
    <source>
        <dbReference type="Proteomes" id="UP000095751"/>
    </source>
</evidence>
<dbReference type="OrthoDB" id="48654at2759"/>
<evidence type="ECO:0000256" key="6">
    <source>
        <dbReference type="SAM" id="MobiDB-lite"/>
    </source>
</evidence>
<organism evidence="9 10">
    <name type="scientific">Fragilariopsis cylindrus CCMP1102</name>
    <dbReference type="NCBI Taxonomy" id="635003"/>
    <lineage>
        <taxon>Eukaryota</taxon>
        <taxon>Sar</taxon>
        <taxon>Stramenopiles</taxon>
        <taxon>Ochrophyta</taxon>
        <taxon>Bacillariophyta</taxon>
        <taxon>Bacillariophyceae</taxon>
        <taxon>Bacillariophycidae</taxon>
        <taxon>Bacillariales</taxon>
        <taxon>Bacillariaceae</taxon>
        <taxon>Fragilariopsis</taxon>
    </lineage>
</organism>
<dbReference type="InterPro" id="IPR002999">
    <property type="entry name" value="Tudor"/>
</dbReference>
<protein>
    <recommendedName>
        <fullName evidence="11">HSF-type DNA-binding domain-containing protein</fullName>
    </recommendedName>
</protein>
<dbReference type="Gene3D" id="2.30.30.140">
    <property type="match status" value="1"/>
</dbReference>
<name>A0A1E7ERI4_9STRA</name>
<evidence type="ECO:0000256" key="1">
    <source>
        <dbReference type="ARBA" id="ARBA00004123"/>
    </source>
</evidence>
<dbReference type="SUPFAM" id="SSF46785">
    <property type="entry name" value="Winged helix' DNA-binding domain"/>
    <property type="match status" value="1"/>
</dbReference>
<dbReference type="GO" id="GO:0005634">
    <property type="term" value="C:nucleus"/>
    <property type="evidence" value="ECO:0007669"/>
    <property type="project" value="UniProtKB-SubCell"/>
</dbReference>
<dbReference type="GO" id="GO:0043565">
    <property type="term" value="F:sequence-specific DNA binding"/>
    <property type="evidence" value="ECO:0007669"/>
    <property type="project" value="InterPro"/>
</dbReference>
<gene>
    <name evidence="9" type="ORF">FRACYDRAFT_277593</name>
</gene>
<dbReference type="SUPFAM" id="SSF63748">
    <property type="entry name" value="Tudor/PWWP/MBT"/>
    <property type="match status" value="1"/>
</dbReference>